<name>A0A195BAW0_9HYME</name>
<evidence type="ECO:0000313" key="2">
    <source>
        <dbReference type="Proteomes" id="UP000078540"/>
    </source>
</evidence>
<dbReference type="EMBL" id="KQ976537">
    <property type="protein sequence ID" value="KYM81329.1"/>
    <property type="molecule type" value="Genomic_DNA"/>
</dbReference>
<protein>
    <submittedName>
        <fullName evidence="1">Uncharacterized protein</fullName>
    </submittedName>
</protein>
<dbReference type="AlphaFoldDB" id="A0A195BAW0"/>
<sequence length="197" mass="22608">MRVCACFTSAPRMFADSKLCRTMPAEPLSLADYKTRKNVKSPRMPFCRPVMEIVDTLTSPYPANWNMPLFLPKQEKYCKIFDCVSRFELIVGVPFRNRVGRRSEIPRDNAFIVPRNPITPDAGAAMLLSGHRDIAMDTRKETRRRRRRRLAINTTSATAARRHRYSPRCSLLTRLFSVLVNFSVVKISAFTATFNSD</sequence>
<accession>A0A195BAW0</accession>
<dbReference type="Proteomes" id="UP000078540">
    <property type="component" value="Unassembled WGS sequence"/>
</dbReference>
<reference evidence="1 2" key="1">
    <citation type="submission" date="2015-09" db="EMBL/GenBank/DDBJ databases">
        <title>Atta colombica WGS genome.</title>
        <authorList>
            <person name="Nygaard S."/>
            <person name="Hu H."/>
            <person name="Boomsma J."/>
            <person name="Zhang G."/>
        </authorList>
    </citation>
    <scope>NUCLEOTIDE SEQUENCE [LARGE SCALE GENOMIC DNA]</scope>
    <source>
        <strain evidence="1">Treedump-2</strain>
        <tissue evidence="1">Whole body</tissue>
    </source>
</reference>
<gene>
    <name evidence="1" type="ORF">ALC53_08097</name>
</gene>
<organism evidence="1 2">
    <name type="scientific">Atta colombica</name>
    <dbReference type="NCBI Taxonomy" id="520822"/>
    <lineage>
        <taxon>Eukaryota</taxon>
        <taxon>Metazoa</taxon>
        <taxon>Ecdysozoa</taxon>
        <taxon>Arthropoda</taxon>
        <taxon>Hexapoda</taxon>
        <taxon>Insecta</taxon>
        <taxon>Pterygota</taxon>
        <taxon>Neoptera</taxon>
        <taxon>Endopterygota</taxon>
        <taxon>Hymenoptera</taxon>
        <taxon>Apocrita</taxon>
        <taxon>Aculeata</taxon>
        <taxon>Formicoidea</taxon>
        <taxon>Formicidae</taxon>
        <taxon>Myrmicinae</taxon>
        <taxon>Atta</taxon>
    </lineage>
</organism>
<evidence type="ECO:0000313" key="1">
    <source>
        <dbReference type="EMBL" id="KYM81329.1"/>
    </source>
</evidence>
<keyword evidence="2" id="KW-1185">Reference proteome</keyword>
<proteinExistence type="predicted"/>